<evidence type="ECO:0000256" key="3">
    <source>
        <dbReference type="ARBA" id="ARBA00022777"/>
    </source>
</evidence>
<evidence type="ECO:0000256" key="1">
    <source>
        <dbReference type="ARBA" id="ARBA00022679"/>
    </source>
</evidence>
<organism evidence="6 7">
    <name type="scientific">Angomonas deanei</name>
    <dbReference type="NCBI Taxonomy" id="59799"/>
    <lineage>
        <taxon>Eukaryota</taxon>
        <taxon>Discoba</taxon>
        <taxon>Euglenozoa</taxon>
        <taxon>Kinetoplastea</taxon>
        <taxon>Metakinetoplastina</taxon>
        <taxon>Trypanosomatida</taxon>
        <taxon>Trypanosomatidae</taxon>
        <taxon>Strigomonadinae</taxon>
        <taxon>Angomonas</taxon>
    </lineage>
</organism>
<dbReference type="Gene3D" id="3.30.200.20">
    <property type="entry name" value="Phosphorylase Kinase, domain 1"/>
    <property type="match status" value="1"/>
</dbReference>
<dbReference type="Proteomes" id="UP000515908">
    <property type="component" value="Chromosome 01"/>
</dbReference>
<evidence type="ECO:0000313" key="7">
    <source>
        <dbReference type="Proteomes" id="UP000515908"/>
    </source>
</evidence>
<dbReference type="GO" id="GO:0005524">
    <property type="term" value="F:ATP binding"/>
    <property type="evidence" value="ECO:0007669"/>
    <property type="project" value="UniProtKB-KW"/>
</dbReference>
<dbReference type="InterPro" id="IPR008271">
    <property type="entry name" value="Ser/Thr_kinase_AS"/>
</dbReference>
<sequence length="533" mass="59911">MSFFDYSQHGDMSSFYNDRPSPYRARDLIDNLFSGPNQRPCDLSPPNEVMRPVPSETGLPLQQASEPVNLQTGRRLVYFASGKPPVEVMAERKNRFIAVVLKGPDRNVLYPTLFGTVLGYSDDDTQIIWQNRAEKFASRIPLSAINTIHRAMALQCRHCGFVLLRNEIKEHTNTHKKGLGKVYGVFTDDSDLGTACGDTLLIQRVYDAKRLGEGAQGVVDLYQVEQPTSDGEVIMSEHFGKPLTKVVVKTLTFKDSTEALENYQQSVRFLTGMCHAHLVEYLAVSLSPNQRQLKLFMPFYQEGDLAEEIKRFTGKCFPEEHVCSIALQLSQAISFLHERNPPIVHGDIKMENVMMYNNKAQIVLMDLDASREVRSHRNVVESNVGTAAYMAPETMNKERLMPASDMWSLGVLLHVLMVLPDYPGMILNPNTNDFEMFNSENWATPDDLAAIDRFINLTNAGASVSSRRLSKRASLTKMSLGDCVRESIRRRGYSRELTELVVDLLSHNPTTRPTATDVEGRVIEIMTAALLSP</sequence>
<dbReference type="PROSITE" id="PS50011">
    <property type="entry name" value="PROTEIN_KINASE_DOM"/>
    <property type="match status" value="1"/>
</dbReference>
<dbReference type="OrthoDB" id="1924919at2759"/>
<dbReference type="PANTHER" id="PTHR43671">
    <property type="entry name" value="SERINE/THREONINE-PROTEIN KINASE NEK"/>
    <property type="match status" value="1"/>
</dbReference>
<dbReference type="InterPro" id="IPR050660">
    <property type="entry name" value="NEK_Ser/Thr_kinase"/>
</dbReference>
<keyword evidence="3 6" id="KW-0418">Kinase</keyword>
<dbReference type="PANTHER" id="PTHR43671:SF103">
    <property type="entry name" value="KINASE, PUTATIVE-RELATED"/>
    <property type="match status" value="1"/>
</dbReference>
<gene>
    <name evidence="6" type="ORF">ADEAN_000014300</name>
</gene>
<dbReference type="VEuPathDB" id="TriTrypDB:ADEAN_000014300"/>
<keyword evidence="1" id="KW-0808">Transferase</keyword>
<dbReference type="AlphaFoldDB" id="S9WZ69"/>
<evidence type="ECO:0000259" key="5">
    <source>
        <dbReference type="PROSITE" id="PS50011"/>
    </source>
</evidence>
<dbReference type="InterPro" id="IPR000719">
    <property type="entry name" value="Prot_kinase_dom"/>
</dbReference>
<dbReference type="SMART" id="SM00220">
    <property type="entry name" value="S_TKc"/>
    <property type="match status" value="1"/>
</dbReference>
<reference evidence="6 7" key="1">
    <citation type="submission" date="2020-08" db="EMBL/GenBank/DDBJ databases">
        <authorList>
            <person name="Newling K."/>
            <person name="Davey J."/>
            <person name="Forrester S."/>
        </authorList>
    </citation>
    <scope>NUCLEOTIDE SEQUENCE [LARGE SCALE GENOMIC DNA]</scope>
    <source>
        <strain evidence="7">Crithidia deanei Carvalho (ATCC PRA-265)</strain>
    </source>
</reference>
<name>S9WZ69_9TRYP</name>
<keyword evidence="7" id="KW-1185">Reference proteome</keyword>
<dbReference type="Pfam" id="PF00069">
    <property type="entry name" value="Pkinase"/>
    <property type="match status" value="1"/>
</dbReference>
<dbReference type="InterPro" id="IPR011009">
    <property type="entry name" value="Kinase-like_dom_sf"/>
</dbReference>
<dbReference type="EMBL" id="LR877145">
    <property type="protein sequence ID" value="CAD2212731.1"/>
    <property type="molecule type" value="Genomic_DNA"/>
</dbReference>
<dbReference type="Gene3D" id="1.10.510.10">
    <property type="entry name" value="Transferase(Phosphotransferase) domain 1"/>
    <property type="match status" value="1"/>
</dbReference>
<keyword evidence="4" id="KW-0067">ATP-binding</keyword>
<evidence type="ECO:0000256" key="4">
    <source>
        <dbReference type="ARBA" id="ARBA00022840"/>
    </source>
</evidence>
<accession>S9WZ69</accession>
<evidence type="ECO:0000313" key="6">
    <source>
        <dbReference type="EMBL" id="CAD2212731.1"/>
    </source>
</evidence>
<keyword evidence="2" id="KW-0547">Nucleotide-binding</keyword>
<proteinExistence type="predicted"/>
<dbReference type="CDD" id="cd00180">
    <property type="entry name" value="PKc"/>
    <property type="match status" value="1"/>
</dbReference>
<protein>
    <submittedName>
        <fullName evidence="6">Protein tyrosine kinase/Protein kinase domain/Fungal protein kinase, putative</fullName>
    </submittedName>
</protein>
<dbReference type="GO" id="GO:0004674">
    <property type="term" value="F:protein serine/threonine kinase activity"/>
    <property type="evidence" value="ECO:0007669"/>
    <property type="project" value="TreeGrafter"/>
</dbReference>
<dbReference type="PROSITE" id="PS00108">
    <property type="entry name" value="PROTEIN_KINASE_ST"/>
    <property type="match status" value="1"/>
</dbReference>
<feature type="domain" description="Protein kinase" evidence="5">
    <location>
        <begin position="205"/>
        <end position="531"/>
    </location>
</feature>
<dbReference type="SUPFAM" id="SSF56112">
    <property type="entry name" value="Protein kinase-like (PK-like)"/>
    <property type="match status" value="1"/>
</dbReference>
<evidence type="ECO:0000256" key="2">
    <source>
        <dbReference type="ARBA" id="ARBA00022741"/>
    </source>
</evidence>